<dbReference type="SUPFAM" id="SSF55729">
    <property type="entry name" value="Acyl-CoA N-acyltransferases (Nat)"/>
    <property type="match status" value="1"/>
</dbReference>
<proteinExistence type="predicted"/>
<evidence type="ECO:0000313" key="2">
    <source>
        <dbReference type="EMBL" id="CAA9226131.1"/>
    </source>
</evidence>
<name>A0A6J4HLR3_9SPHI</name>
<dbReference type="Pfam" id="PF13302">
    <property type="entry name" value="Acetyltransf_3"/>
    <property type="match status" value="1"/>
</dbReference>
<sequence>MPTPNALPESERLFLRRFVPADAPDLFRFESDPELVRYIRPPVQRLEDTIHKVQEAIRYYDRCPGLGMFPACHKDDGRFVGCFVIRYFAEEGKGDVEVGYGLLKEEWGKGLATEMFQKLTGYGFSVLRQPKLMAVVDPLNAPSRKVLERAGFQSTKDILHQGRLLKYYEKINDEWPSEP</sequence>
<dbReference type="EMBL" id="CADCTQ010000064">
    <property type="protein sequence ID" value="CAA9226131.1"/>
    <property type="molecule type" value="Genomic_DNA"/>
</dbReference>
<feature type="domain" description="N-acetyltransferase" evidence="1">
    <location>
        <begin position="13"/>
        <end position="174"/>
    </location>
</feature>
<dbReference type="Gene3D" id="3.40.630.30">
    <property type="match status" value="1"/>
</dbReference>
<dbReference type="PANTHER" id="PTHR43792">
    <property type="entry name" value="GNAT FAMILY, PUTATIVE (AFU_ORTHOLOGUE AFUA_3G00765)-RELATED-RELATED"/>
    <property type="match status" value="1"/>
</dbReference>
<dbReference type="AlphaFoldDB" id="A0A6J4HLR3"/>
<dbReference type="GO" id="GO:0016747">
    <property type="term" value="F:acyltransferase activity, transferring groups other than amino-acyl groups"/>
    <property type="evidence" value="ECO:0007669"/>
    <property type="project" value="InterPro"/>
</dbReference>
<gene>
    <name evidence="2" type="ORF">AVDCRST_MAG56-710</name>
</gene>
<reference evidence="2" key="1">
    <citation type="submission" date="2020-02" db="EMBL/GenBank/DDBJ databases">
        <authorList>
            <person name="Meier V. D."/>
        </authorList>
    </citation>
    <scope>NUCLEOTIDE SEQUENCE</scope>
    <source>
        <strain evidence="2">AVDCRST_MAG56</strain>
    </source>
</reference>
<dbReference type="InterPro" id="IPR000182">
    <property type="entry name" value="GNAT_dom"/>
</dbReference>
<protein>
    <recommendedName>
        <fullName evidence="1">N-acetyltransferase domain-containing protein</fullName>
    </recommendedName>
</protein>
<evidence type="ECO:0000259" key="1">
    <source>
        <dbReference type="PROSITE" id="PS51186"/>
    </source>
</evidence>
<accession>A0A6J4HLR3</accession>
<dbReference type="PANTHER" id="PTHR43792:SF16">
    <property type="entry name" value="N-ACETYLTRANSFERASE DOMAIN-CONTAINING PROTEIN"/>
    <property type="match status" value="1"/>
</dbReference>
<dbReference type="InterPro" id="IPR016181">
    <property type="entry name" value="Acyl_CoA_acyltransferase"/>
</dbReference>
<dbReference type="PROSITE" id="PS51186">
    <property type="entry name" value="GNAT"/>
    <property type="match status" value="1"/>
</dbReference>
<dbReference type="InterPro" id="IPR051531">
    <property type="entry name" value="N-acetyltransferase"/>
</dbReference>
<organism evidence="2">
    <name type="scientific">uncultured Cytophagales bacterium</name>
    <dbReference type="NCBI Taxonomy" id="158755"/>
    <lineage>
        <taxon>Bacteria</taxon>
        <taxon>Pseudomonadati</taxon>
        <taxon>Bacteroidota</taxon>
        <taxon>Sphingobacteriia</taxon>
        <taxon>Sphingobacteriales</taxon>
        <taxon>environmental samples</taxon>
    </lineage>
</organism>